<dbReference type="Proteomes" id="UP000189580">
    <property type="component" value="Chromosome a"/>
</dbReference>
<feature type="transmembrane region" description="Helical" evidence="2">
    <location>
        <begin position="427"/>
        <end position="448"/>
    </location>
</feature>
<dbReference type="SUPFAM" id="SSF69848">
    <property type="entry name" value="LCCL domain"/>
    <property type="match status" value="1"/>
</dbReference>
<keyword evidence="5" id="KW-1185">Reference proteome</keyword>
<dbReference type="InterPro" id="IPR036609">
    <property type="entry name" value="LCCL_sf"/>
</dbReference>
<feature type="transmembrane region" description="Helical" evidence="2">
    <location>
        <begin position="297"/>
        <end position="316"/>
    </location>
</feature>
<protein>
    <recommendedName>
        <fullName evidence="3">LCCL domain-containing protein</fullName>
    </recommendedName>
</protein>
<keyword evidence="2" id="KW-1133">Transmembrane helix</keyword>
<dbReference type="PROSITE" id="PS50820">
    <property type="entry name" value="LCCL"/>
    <property type="match status" value="1"/>
</dbReference>
<evidence type="ECO:0000313" key="4">
    <source>
        <dbReference type="EMBL" id="ANB13329.1"/>
    </source>
</evidence>
<feature type="transmembrane region" description="Helical" evidence="2">
    <location>
        <begin position="119"/>
        <end position="136"/>
    </location>
</feature>
<feature type="compositionally biased region" description="Polar residues" evidence="1">
    <location>
        <begin position="1"/>
        <end position="10"/>
    </location>
</feature>
<evidence type="ECO:0000259" key="3">
    <source>
        <dbReference type="PROSITE" id="PS50820"/>
    </source>
</evidence>
<name>A0A167DV55_9ASCO</name>
<accession>A0A167DV55</accession>
<keyword evidence="2" id="KW-0472">Membrane</keyword>
<evidence type="ECO:0000313" key="5">
    <source>
        <dbReference type="Proteomes" id="UP000189580"/>
    </source>
</evidence>
<dbReference type="RefSeq" id="XP_018735806.1">
    <property type="nucleotide sequence ID" value="XM_018878510.1"/>
</dbReference>
<dbReference type="PANTHER" id="PTHR31331">
    <property type="entry name" value="LCCL DOMAIN PROTEIN (AFU_ORTHOLOGUE AFUA_5G08630)"/>
    <property type="match status" value="1"/>
</dbReference>
<dbReference type="KEGG" id="slb:AWJ20_1615"/>
<feature type="domain" description="LCCL" evidence="3">
    <location>
        <begin position="170"/>
        <end position="246"/>
    </location>
</feature>
<evidence type="ECO:0000256" key="2">
    <source>
        <dbReference type="SAM" id="Phobius"/>
    </source>
</evidence>
<dbReference type="SMART" id="SM00603">
    <property type="entry name" value="LCCL"/>
    <property type="match status" value="1"/>
</dbReference>
<dbReference type="OrthoDB" id="441660at2759"/>
<sequence>MEPLRQNTRRLGTERYHDEESEIDDRQALDSSRSSLDDRLDSTAHLIDGNEDGYGDYGNDAGQERYNPRYPDLGPRSYWRILMDGPEVPKEPHVTMIFPKLQTYPNTIAKMFPTFVKRTILVVYLFMWSLIFMVLANESILSSPMIGDEHADLLRCSAVPQVWYGKNDWCGLNGEDCYGSNTGKVFRFKCPADCIKESWTYSETPVGGYESVYRPYVIGGNNTYRADSYVCGAAVHRGIVSNRAGGCGMIRFTGPKLNGFISEKSHGIESIGTEAEFPASYEFLDTSGLSLSGCYDLRVIIISVNIILSLIFGYFVSHPGLFLYGLTIAGFWTVILASNPPLAGGEELADAELISLGFRRLLPALLSTYVIYGFSTKPQLKDLEANFSRMVFWVSGFWIAILENYVFAALPLDRLTPHDLNAQPGAWLALIILVSVVLSIAIGQAYVIWRLGKFKPYIQYYLLVIALLIALSFVPNQTLRMHHYIWTLILLPGTGFKTTPSLFYQGLLVGLFVSGVARWDFDSILQTYEQLRRGAPTFKGGFAKFGEPAIIEGGGVLKNITLLWQSLSDARQSDESIDTAWDGYSLIINDVERYRGRNNSFNITDWAIQSFGNLTESIALTYYVRVAFAEIVGSRTGDYTRAGKIVLNTGEWKVPPPGAI</sequence>
<dbReference type="Pfam" id="PF03815">
    <property type="entry name" value="LCCL"/>
    <property type="match status" value="1"/>
</dbReference>
<feature type="compositionally biased region" description="Basic and acidic residues" evidence="1">
    <location>
        <begin position="11"/>
        <end position="28"/>
    </location>
</feature>
<dbReference type="InterPro" id="IPR051957">
    <property type="entry name" value="CRISP-LCCL_domain"/>
</dbReference>
<feature type="region of interest" description="Disordered" evidence="1">
    <location>
        <begin position="1"/>
        <end position="66"/>
    </location>
</feature>
<feature type="transmembrane region" description="Helical" evidence="2">
    <location>
        <begin position="460"/>
        <end position="482"/>
    </location>
</feature>
<dbReference type="InterPro" id="IPR004043">
    <property type="entry name" value="LCCL"/>
</dbReference>
<dbReference type="PANTHER" id="PTHR31331:SF1">
    <property type="entry name" value="CYSTEINE RICH SECRETORY PROTEIN LCCL DOMAIN CONTAINING 2"/>
    <property type="match status" value="1"/>
</dbReference>
<feature type="transmembrane region" description="Helical" evidence="2">
    <location>
        <begin position="321"/>
        <end position="338"/>
    </location>
</feature>
<dbReference type="EMBL" id="CP014501">
    <property type="protein sequence ID" value="ANB13329.1"/>
    <property type="molecule type" value="Genomic_DNA"/>
</dbReference>
<evidence type="ECO:0000256" key="1">
    <source>
        <dbReference type="SAM" id="MobiDB-lite"/>
    </source>
</evidence>
<dbReference type="GeneID" id="30033437"/>
<organism evidence="4 5">
    <name type="scientific">Sugiyamaella lignohabitans</name>
    <dbReference type="NCBI Taxonomy" id="796027"/>
    <lineage>
        <taxon>Eukaryota</taxon>
        <taxon>Fungi</taxon>
        <taxon>Dikarya</taxon>
        <taxon>Ascomycota</taxon>
        <taxon>Saccharomycotina</taxon>
        <taxon>Dipodascomycetes</taxon>
        <taxon>Dipodascales</taxon>
        <taxon>Trichomonascaceae</taxon>
        <taxon>Sugiyamaella</taxon>
    </lineage>
</organism>
<dbReference type="AlphaFoldDB" id="A0A167DV55"/>
<keyword evidence="2" id="KW-0812">Transmembrane</keyword>
<dbReference type="Gene3D" id="2.170.130.20">
    <property type="entry name" value="LCCL-like domain"/>
    <property type="match status" value="1"/>
</dbReference>
<feature type="transmembrane region" description="Helical" evidence="2">
    <location>
        <begin position="387"/>
        <end position="407"/>
    </location>
</feature>
<gene>
    <name evidence="4" type="ORF">AWJ20_1615</name>
</gene>
<proteinExistence type="predicted"/>
<reference evidence="4 5" key="1">
    <citation type="submission" date="2016-02" db="EMBL/GenBank/DDBJ databases">
        <title>Complete genome sequence and transcriptome regulation of the pentose utilising yeast Sugiyamaella lignohabitans.</title>
        <authorList>
            <person name="Bellasio M."/>
            <person name="Peymann A."/>
            <person name="Valli M."/>
            <person name="Sipitzky M."/>
            <person name="Graf A."/>
            <person name="Sauer M."/>
            <person name="Marx H."/>
            <person name="Mattanovich D."/>
        </authorList>
    </citation>
    <scope>NUCLEOTIDE SEQUENCE [LARGE SCALE GENOMIC DNA]</scope>
    <source>
        <strain evidence="4 5">CBS 10342</strain>
    </source>
</reference>